<name>A0AAV3QHA7_LITER</name>
<feature type="transmembrane region" description="Helical" evidence="1">
    <location>
        <begin position="12"/>
        <end position="28"/>
    </location>
</feature>
<evidence type="ECO:0000256" key="1">
    <source>
        <dbReference type="SAM" id="Phobius"/>
    </source>
</evidence>
<comment type="caution">
    <text evidence="2">The sequence shown here is derived from an EMBL/GenBank/DDBJ whole genome shotgun (WGS) entry which is preliminary data.</text>
</comment>
<dbReference type="AlphaFoldDB" id="A0AAV3QHA7"/>
<organism evidence="2 3">
    <name type="scientific">Lithospermum erythrorhizon</name>
    <name type="common">Purple gromwell</name>
    <name type="synonym">Lithospermum officinale var. erythrorhizon</name>
    <dbReference type="NCBI Taxonomy" id="34254"/>
    <lineage>
        <taxon>Eukaryota</taxon>
        <taxon>Viridiplantae</taxon>
        <taxon>Streptophyta</taxon>
        <taxon>Embryophyta</taxon>
        <taxon>Tracheophyta</taxon>
        <taxon>Spermatophyta</taxon>
        <taxon>Magnoliopsida</taxon>
        <taxon>eudicotyledons</taxon>
        <taxon>Gunneridae</taxon>
        <taxon>Pentapetalae</taxon>
        <taxon>asterids</taxon>
        <taxon>lamiids</taxon>
        <taxon>Boraginales</taxon>
        <taxon>Boraginaceae</taxon>
        <taxon>Boraginoideae</taxon>
        <taxon>Lithospermeae</taxon>
        <taxon>Lithospermum</taxon>
    </lineage>
</organism>
<feature type="transmembrane region" description="Helical" evidence="1">
    <location>
        <begin position="62"/>
        <end position="84"/>
    </location>
</feature>
<gene>
    <name evidence="2" type="ORF">LIER_39599</name>
</gene>
<sequence length="90" mass="10043">MAIEDQINPERRIFYIKALVLMWLLHMSPCTSSSAINPISCVTHLSSGSWNDLRYNIPSSRVYLRLYLCILLGIGGSLGNAQVLDKSKTS</sequence>
<evidence type="ECO:0000313" key="2">
    <source>
        <dbReference type="EMBL" id="GAA0163439.1"/>
    </source>
</evidence>
<keyword evidence="1" id="KW-1133">Transmembrane helix</keyword>
<keyword evidence="1" id="KW-0812">Transmembrane</keyword>
<reference evidence="2 3" key="1">
    <citation type="submission" date="2024-01" db="EMBL/GenBank/DDBJ databases">
        <title>The complete chloroplast genome sequence of Lithospermum erythrorhizon: insights into the phylogenetic relationship among Boraginaceae species and the maternal lineages of purple gromwells.</title>
        <authorList>
            <person name="Okada T."/>
            <person name="Watanabe K."/>
        </authorList>
    </citation>
    <scope>NUCLEOTIDE SEQUENCE [LARGE SCALE GENOMIC DNA]</scope>
</reference>
<dbReference type="EMBL" id="BAABME010021488">
    <property type="protein sequence ID" value="GAA0163439.1"/>
    <property type="molecule type" value="Genomic_DNA"/>
</dbReference>
<keyword evidence="1" id="KW-0472">Membrane</keyword>
<dbReference type="Proteomes" id="UP001454036">
    <property type="component" value="Unassembled WGS sequence"/>
</dbReference>
<protein>
    <submittedName>
        <fullName evidence="2">Uncharacterized protein</fullName>
    </submittedName>
</protein>
<keyword evidence="3" id="KW-1185">Reference proteome</keyword>
<proteinExistence type="predicted"/>
<accession>A0AAV3QHA7</accession>
<evidence type="ECO:0000313" key="3">
    <source>
        <dbReference type="Proteomes" id="UP001454036"/>
    </source>
</evidence>